<proteinExistence type="predicted"/>
<feature type="non-terminal residue" evidence="2">
    <location>
        <position position="288"/>
    </location>
</feature>
<evidence type="ECO:0000313" key="2">
    <source>
        <dbReference type="EMBL" id="GMH63746.1"/>
    </source>
</evidence>
<gene>
    <name evidence="2" type="ORF">TL16_g03794</name>
</gene>
<evidence type="ECO:0000256" key="1">
    <source>
        <dbReference type="SAM" id="MobiDB-lite"/>
    </source>
</evidence>
<dbReference type="AlphaFoldDB" id="A0A9W7A5C6"/>
<feature type="region of interest" description="Disordered" evidence="1">
    <location>
        <begin position="1"/>
        <end position="23"/>
    </location>
</feature>
<comment type="caution">
    <text evidence="2">The sequence shown here is derived from an EMBL/GenBank/DDBJ whole genome shotgun (WGS) entry which is preliminary data.</text>
</comment>
<sequence>MSAPSRALTLVPPPSSVPALKSPSHTDLACSRSTVCVLTESGSVDVFFPDGTKQTTLNAAATDICVGVYSISSSHHFLVTQTGYEYVTPSGTHKGTERPLLNSVTIYPSNHVTFLNAATDPPTPCTLTATGSLSIYAPSSKYLLQNGPYSYSPSDSFIYFKNEKLFKAVDHDPPVKCVSKVVDLGEGFVMVLYAVEEEGRAVTRGYVYDRKGEVKFDFDGFDVCSFFEDHPVSSIHYSVSQTKTHVLISCNASSTVTVLKLENGEINFVDLEDEIMSEPVDDEETRIT</sequence>
<protein>
    <submittedName>
        <fullName evidence="2">Uncharacterized protein</fullName>
    </submittedName>
</protein>
<organism evidence="2 3">
    <name type="scientific">Triparma laevis f. inornata</name>
    <dbReference type="NCBI Taxonomy" id="1714386"/>
    <lineage>
        <taxon>Eukaryota</taxon>
        <taxon>Sar</taxon>
        <taxon>Stramenopiles</taxon>
        <taxon>Ochrophyta</taxon>
        <taxon>Bolidophyceae</taxon>
        <taxon>Parmales</taxon>
        <taxon>Triparmaceae</taxon>
        <taxon>Triparma</taxon>
    </lineage>
</organism>
<reference evidence="3" key="1">
    <citation type="journal article" date="2023" name="Commun. Biol.">
        <title>Genome analysis of Parmales, the sister group of diatoms, reveals the evolutionary specialization of diatoms from phago-mixotrophs to photoautotrophs.</title>
        <authorList>
            <person name="Ban H."/>
            <person name="Sato S."/>
            <person name="Yoshikawa S."/>
            <person name="Yamada K."/>
            <person name="Nakamura Y."/>
            <person name="Ichinomiya M."/>
            <person name="Sato N."/>
            <person name="Blanc-Mathieu R."/>
            <person name="Endo H."/>
            <person name="Kuwata A."/>
            <person name="Ogata H."/>
        </authorList>
    </citation>
    <scope>NUCLEOTIDE SEQUENCE [LARGE SCALE GENOMIC DNA]</scope>
</reference>
<dbReference type="Proteomes" id="UP001162640">
    <property type="component" value="Unassembled WGS sequence"/>
</dbReference>
<dbReference type="EMBL" id="BLQM01000101">
    <property type="protein sequence ID" value="GMH63746.1"/>
    <property type="molecule type" value="Genomic_DNA"/>
</dbReference>
<name>A0A9W7A5C6_9STRA</name>
<accession>A0A9W7A5C6</accession>
<evidence type="ECO:0000313" key="3">
    <source>
        <dbReference type="Proteomes" id="UP001162640"/>
    </source>
</evidence>